<evidence type="ECO:0000313" key="2">
    <source>
        <dbReference type="Proteomes" id="UP000006759"/>
    </source>
</evidence>
<proteinExistence type="predicted"/>
<organism evidence="1 2">
    <name type="scientific">Helicobacter pylori R036d</name>
    <dbReference type="NCBI Taxonomy" id="1145113"/>
    <lineage>
        <taxon>Bacteria</taxon>
        <taxon>Pseudomonadati</taxon>
        <taxon>Campylobacterota</taxon>
        <taxon>Epsilonproteobacteria</taxon>
        <taxon>Campylobacterales</taxon>
        <taxon>Helicobacteraceae</taxon>
        <taxon>Helicobacter</taxon>
    </lineage>
</organism>
<dbReference type="PATRIC" id="fig|1145113.3.peg.1135"/>
<name>K2L866_HELPX</name>
<dbReference type="AlphaFoldDB" id="K2L866"/>
<reference evidence="1 2" key="1">
    <citation type="submission" date="2012-08" db="EMBL/GenBank/DDBJ databases">
        <title>Comparative Sequence Analysis of H. pylori isolates.</title>
        <authorList>
            <person name="Blanchard T.G."/>
            <person name="Czinn S.J."/>
            <person name="McCracken C.M."/>
            <person name="Abolude K.A."/>
            <person name="Shefchek K.S."/>
            <person name="Maroo A.M."/>
            <person name="Santana-Cruz I.S."/>
            <person name="Tallon L.J."/>
            <person name="Ficke F.W.F."/>
        </authorList>
    </citation>
    <scope>NUCLEOTIDE SEQUENCE [LARGE SCALE GENOMIC DNA]</scope>
    <source>
        <strain evidence="1 2">R036d</strain>
    </source>
</reference>
<accession>K2L866</accession>
<protein>
    <submittedName>
        <fullName evidence="1">Uncharacterized protein</fullName>
    </submittedName>
</protein>
<dbReference type="EMBL" id="AMOT01000004">
    <property type="protein sequence ID" value="EKE85995.1"/>
    <property type="molecule type" value="Genomic_DNA"/>
</dbReference>
<gene>
    <name evidence="1" type="ORF">OUI_1159</name>
</gene>
<sequence>MTTIRELGYQYEQDSVVYSTSNSSEAWLYFTNPLKSAFFEKKEW</sequence>
<evidence type="ECO:0000313" key="1">
    <source>
        <dbReference type="EMBL" id="EKE85995.1"/>
    </source>
</evidence>
<comment type="caution">
    <text evidence="1">The sequence shown here is derived from an EMBL/GenBank/DDBJ whole genome shotgun (WGS) entry which is preliminary data.</text>
</comment>
<dbReference type="RefSeq" id="WP_001913166.1">
    <property type="nucleotide sequence ID" value="NZ_AMOT01000004.1"/>
</dbReference>
<dbReference type="Proteomes" id="UP000006759">
    <property type="component" value="Unassembled WGS sequence"/>
</dbReference>